<dbReference type="Proteomes" id="UP000646749">
    <property type="component" value="Unassembled WGS sequence"/>
</dbReference>
<dbReference type="RefSeq" id="WP_203870698.1">
    <property type="nucleotide sequence ID" value="NZ_BONW01000043.1"/>
</dbReference>
<feature type="region of interest" description="Disordered" evidence="1">
    <location>
        <begin position="106"/>
        <end position="130"/>
    </location>
</feature>
<protein>
    <recommendedName>
        <fullName evidence="4">Polyhydroxyalkanoate synthesis regulator phasin</fullName>
    </recommendedName>
</protein>
<comment type="caution">
    <text evidence="2">The sequence shown here is derived from an EMBL/GenBank/DDBJ whole genome shotgun (WGS) entry which is preliminary data.</text>
</comment>
<feature type="compositionally biased region" description="Low complexity" evidence="1">
    <location>
        <begin position="106"/>
        <end position="121"/>
    </location>
</feature>
<name>A0ABQ4EDL8_9ACTN</name>
<evidence type="ECO:0000256" key="1">
    <source>
        <dbReference type="SAM" id="MobiDB-lite"/>
    </source>
</evidence>
<sequence>MQDAWRAYLELALGLTEASKKRAQAAARKLVGSSGATAAQLQTMAEELLSTGVANREALTRIIRMEIDRTLGALGLATADEVTALTERIGRLERELATARAAASGGTAGASGAAGTAPEAGVVPPSAGTGASAKKAVAKKVVAKKVVAKKAVAKKAIAKKAAAPEAVAVQAVAKKTMAKKAVAKKAAPGTAVVAKKSAPGKAVAKRSAAAGDGAA</sequence>
<proteinExistence type="predicted"/>
<evidence type="ECO:0008006" key="4">
    <source>
        <dbReference type="Google" id="ProtNLM"/>
    </source>
</evidence>
<organism evidence="2 3">
    <name type="scientific">Plantactinospora endophytica</name>
    <dbReference type="NCBI Taxonomy" id="673535"/>
    <lineage>
        <taxon>Bacteria</taxon>
        <taxon>Bacillati</taxon>
        <taxon>Actinomycetota</taxon>
        <taxon>Actinomycetes</taxon>
        <taxon>Micromonosporales</taxon>
        <taxon>Micromonosporaceae</taxon>
        <taxon>Plantactinospora</taxon>
    </lineage>
</organism>
<dbReference type="EMBL" id="BONW01000043">
    <property type="protein sequence ID" value="GIG92342.1"/>
    <property type="molecule type" value="Genomic_DNA"/>
</dbReference>
<keyword evidence="3" id="KW-1185">Reference proteome</keyword>
<evidence type="ECO:0000313" key="2">
    <source>
        <dbReference type="EMBL" id="GIG92342.1"/>
    </source>
</evidence>
<evidence type="ECO:0000313" key="3">
    <source>
        <dbReference type="Proteomes" id="UP000646749"/>
    </source>
</evidence>
<reference evidence="2 3" key="1">
    <citation type="submission" date="2021-01" db="EMBL/GenBank/DDBJ databases">
        <title>Whole genome shotgun sequence of Plantactinospora endophytica NBRC 110450.</title>
        <authorList>
            <person name="Komaki H."/>
            <person name="Tamura T."/>
        </authorList>
    </citation>
    <scope>NUCLEOTIDE SEQUENCE [LARGE SCALE GENOMIC DNA]</scope>
    <source>
        <strain evidence="2 3">NBRC 110450</strain>
    </source>
</reference>
<accession>A0ABQ4EDL8</accession>
<gene>
    <name evidence="2" type="ORF">Pen02_72780</name>
</gene>